<comment type="caution">
    <text evidence="2">The sequence shown here is derived from an EMBL/GenBank/DDBJ whole genome shotgun (WGS) entry which is preliminary data.</text>
</comment>
<dbReference type="Proteomes" id="UP001280629">
    <property type="component" value="Unassembled WGS sequence"/>
</dbReference>
<evidence type="ECO:0008006" key="4">
    <source>
        <dbReference type="Google" id="ProtNLM"/>
    </source>
</evidence>
<dbReference type="EMBL" id="JAUBDH010000003">
    <property type="protein sequence ID" value="MDW0109436.1"/>
    <property type="molecule type" value="Genomic_DNA"/>
</dbReference>
<proteinExistence type="predicted"/>
<evidence type="ECO:0000313" key="3">
    <source>
        <dbReference type="Proteomes" id="UP001280629"/>
    </source>
</evidence>
<feature type="transmembrane region" description="Helical" evidence="1">
    <location>
        <begin position="31"/>
        <end position="50"/>
    </location>
</feature>
<dbReference type="RefSeq" id="WP_317934975.1">
    <property type="nucleotide sequence ID" value="NZ_JAUBDH010000003.1"/>
</dbReference>
<feature type="transmembrane region" description="Helical" evidence="1">
    <location>
        <begin position="6"/>
        <end position="24"/>
    </location>
</feature>
<keyword evidence="1" id="KW-0812">Transmembrane</keyword>
<keyword evidence="3" id="KW-1185">Reference proteome</keyword>
<keyword evidence="1" id="KW-1133">Transmembrane helix</keyword>
<protein>
    <recommendedName>
        <fullName evidence="4">YesK-like protein</fullName>
    </recommendedName>
</protein>
<keyword evidence="1" id="KW-0472">Membrane</keyword>
<feature type="transmembrane region" description="Helical" evidence="1">
    <location>
        <begin position="56"/>
        <end position="83"/>
    </location>
</feature>
<evidence type="ECO:0000256" key="1">
    <source>
        <dbReference type="SAM" id="Phobius"/>
    </source>
</evidence>
<evidence type="ECO:0000313" key="2">
    <source>
        <dbReference type="EMBL" id="MDW0109436.1"/>
    </source>
</evidence>
<gene>
    <name evidence="2" type="ORF">QT716_05125</name>
</gene>
<accession>A0ABU4FXR3</accession>
<organism evidence="2 3">
    <name type="scientific">Sporosarcina aquimarina</name>
    <dbReference type="NCBI Taxonomy" id="114975"/>
    <lineage>
        <taxon>Bacteria</taxon>
        <taxon>Bacillati</taxon>
        <taxon>Bacillota</taxon>
        <taxon>Bacilli</taxon>
        <taxon>Bacillales</taxon>
        <taxon>Caryophanaceae</taxon>
        <taxon>Sporosarcina</taxon>
    </lineage>
</organism>
<sequence>MASEGLKGIVFLGVIVLFVLLFIFKNAAHRFKVTFSSFLIALLSFAIVYLPGIGYILFLFWALGFLFSGLGIIALLVETILFVKRKKKQDETSGSNR</sequence>
<name>A0ABU4FXR3_9BACL</name>
<reference evidence="2 3" key="1">
    <citation type="submission" date="2023-06" db="EMBL/GenBank/DDBJ databases">
        <title>Sporosarcina sp. nov., isolated from Korean traditional fermented seafood 'Jeotgal'.</title>
        <authorList>
            <person name="Yang A.-I."/>
            <person name="Shin N.-R."/>
        </authorList>
    </citation>
    <scope>NUCLEOTIDE SEQUENCE [LARGE SCALE GENOMIC DNA]</scope>
    <source>
        <strain evidence="2 3">KCTC3840</strain>
    </source>
</reference>